<protein>
    <submittedName>
        <fullName evidence="1">Uncharacterized protein</fullName>
    </submittedName>
</protein>
<dbReference type="EMBL" id="FONN01000003">
    <property type="protein sequence ID" value="SFE54188.1"/>
    <property type="molecule type" value="Genomic_DNA"/>
</dbReference>
<sequence>MFCPVCNGIKRVEVNCDKCNEAMNDCGRTLEWSDPYAPYEPVSISGSARNQIGDANCLHTALCPSCAHTIEVCISEWQE</sequence>
<dbReference type="AlphaFoldDB" id="A0A1I2BE77"/>
<evidence type="ECO:0000313" key="2">
    <source>
        <dbReference type="Proteomes" id="UP000183410"/>
    </source>
</evidence>
<proteinExistence type="predicted"/>
<dbReference type="Proteomes" id="UP000183410">
    <property type="component" value="Unassembled WGS sequence"/>
</dbReference>
<reference evidence="2" key="1">
    <citation type="submission" date="2016-10" db="EMBL/GenBank/DDBJ databases">
        <authorList>
            <person name="Varghese N."/>
            <person name="Submissions S."/>
        </authorList>
    </citation>
    <scope>NUCLEOTIDE SEQUENCE [LARGE SCALE GENOMIC DNA]</scope>
    <source>
        <strain evidence="2">CGMCC 1.10223</strain>
    </source>
</reference>
<accession>A0A1I2BE77</accession>
<keyword evidence="2" id="KW-1185">Reference proteome</keyword>
<dbReference type="OrthoDB" id="1683552at2"/>
<name>A0A1I2BE77_9BACL</name>
<evidence type="ECO:0000313" key="1">
    <source>
        <dbReference type="EMBL" id="SFE54188.1"/>
    </source>
</evidence>
<organism evidence="1 2">
    <name type="scientific">Paenibacillus algorifonticola</name>
    <dbReference type="NCBI Taxonomy" id="684063"/>
    <lineage>
        <taxon>Bacteria</taxon>
        <taxon>Bacillati</taxon>
        <taxon>Bacillota</taxon>
        <taxon>Bacilli</taxon>
        <taxon>Bacillales</taxon>
        <taxon>Paenibacillaceae</taxon>
        <taxon>Paenibacillus</taxon>
    </lineage>
</organism>
<dbReference type="RefSeq" id="WP_074904708.1">
    <property type="nucleotide sequence ID" value="NZ_FONN01000003.1"/>
</dbReference>
<gene>
    <name evidence="1" type="ORF">SAMN04487969_103302</name>
</gene>